<dbReference type="OrthoDB" id="5189400at2"/>
<organism evidence="2 3">
    <name type="scientific">Candidatus Planktophila limnetica</name>
    <dbReference type="NCBI Taxonomy" id="573600"/>
    <lineage>
        <taxon>Bacteria</taxon>
        <taxon>Bacillati</taxon>
        <taxon>Actinomycetota</taxon>
        <taxon>Actinomycetes</taxon>
        <taxon>Candidatus Nanopelagicales</taxon>
        <taxon>Candidatus Nanopelagicaceae</taxon>
        <taxon>Candidatus Planktophila</taxon>
    </lineage>
</organism>
<evidence type="ECO:0000256" key="1">
    <source>
        <dbReference type="SAM" id="SignalP"/>
    </source>
</evidence>
<dbReference type="RefSeq" id="WP_095697503.1">
    <property type="nucleotide sequence ID" value="NZ_CP016782.1"/>
</dbReference>
<evidence type="ECO:0000313" key="3">
    <source>
        <dbReference type="Proteomes" id="UP000217221"/>
    </source>
</evidence>
<proteinExistence type="predicted"/>
<dbReference type="Proteomes" id="UP000217221">
    <property type="component" value="Chromosome"/>
</dbReference>
<dbReference type="EMBL" id="CP016782">
    <property type="protein sequence ID" value="ASY27211.1"/>
    <property type="molecule type" value="Genomic_DNA"/>
</dbReference>
<reference evidence="2 3" key="1">
    <citation type="submission" date="2016-07" db="EMBL/GenBank/DDBJ databases">
        <title>High microdiversification within the ubiquitous acI lineage of Actinobacteria.</title>
        <authorList>
            <person name="Neuenschwander S.M."/>
            <person name="Salcher M."/>
            <person name="Ghai R."/>
            <person name="Pernthaler J."/>
        </authorList>
    </citation>
    <scope>NUCLEOTIDE SEQUENCE [LARGE SCALE GENOMIC DNA]</scope>
    <source>
        <strain evidence="2">MMS-VB-114</strain>
    </source>
</reference>
<dbReference type="PROSITE" id="PS51257">
    <property type="entry name" value="PROKAR_LIPOPROTEIN"/>
    <property type="match status" value="1"/>
</dbReference>
<name>A0A249LDM5_9ACTN</name>
<feature type="signal peptide" evidence="1">
    <location>
        <begin position="1"/>
        <end position="24"/>
    </location>
</feature>
<gene>
    <name evidence="2" type="ORF">PHILAsVB114_00700</name>
</gene>
<keyword evidence="3" id="KW-1185">Reference proteome</keyword>
<keyword evidence="1" id="KW-0732">Signal</keyword>
<evidence type="ECO:0008006" key="4">
    <source>
        <dbReference type="Google" id="ProtNLM"/>
    </source>
</evidence>
<protein>
    <recommendedName>
        <fullName evidence="4">Copper(I)-binding protein</fullName>
    </recommendedName>
</protein>
<dbReference type="AlphaFoldDB" id="A0A249LDM5"/>
<feature type="chain" id="PRO_5012354509" description="Copper(I)-binding protein" evidence="1">
    <location>
        <begin position="25"/>
        <end position="170"/>
    </location>
</feature>
<sequence length="170" mass="17335">MRIRTIVAPLVIVALALSLSGCGAGPNATTRLTKKVTDGQEGGINKDDNNISLRNFLLVAQPDGSAVVVGTVINAGANDDALLGLAVGANQAVFGGVSTISQNQTIRFEGETANAKAVIVGANLKPGANVELSLFFGKAGEITFNVLVREQEGIYAEVTSGLAPSTEPTA</sequence>
<evidence type="ECO:0000313" key="2">
    <source>
        <dbReference type="EMBL" id="ASY27211.1"/>
    </source>
</evidence>
<accession>A0A249LDM5</accession>
<dbReference type="KEGG" id="plim:PHILAsVB114_00700"/>